<keyword evidence="2 4" id="KW-0863">Zinc-finger</keyword>
<evidence type="ECO:0000259" key="7">
    <source>
        <dbReference type="PROSITE" id="PS51186"/>
    </source>
</evidence>
<dbReference type="PROSITE" id="PS50016">
    <property type="entry name" value="ZF_PHD_2"/>
    <property type="match status" value="1"/>
</dbReference>
<dbReference type="InterPro" id="IPR019787">
    <property type="entry name" value="Znf_PHD-finger"/>
</dbReference>
<feature type="domain" description="PHD-type" evidence="6">
    <location>
        <begin position="29"/>
        <end position="83"/>
    </location>
</feature>
<dbReference type="EMBL" id="CAJVPL010000795">
    <property type="protein sequence ID" value="CAG8530390.1"/>
    <property type="molecule type" value="Genomic_DNA"/>
</dbReference>
<dbReference type="AlphaFoldDB" id="A0A9N9AHF2"/>
<proteinExistence type="predicted"/>
<evidence type="ECO:0000313" key="9">
    <source>
        <dbReference type="Proteomes" id="UP000789831"/>
    </source>
</evidence>
<sequence length="659" mass="76002">MTETPITKFPYELDSLTWLDPEHSVNLEGVYCYCGQDKELDEPMLECEKCRQLFHSRCVNTLPKPLIAGDTFYEFQCSVCRQGPQKFKRLSMSWWWKDEICKFIEGYWDYLAPSKTKYSTWNNTVASVLSIHTEFVSGSSMMHQTGWWTLRDNVPPEKKDSSKSKSATKKIGAATSSNSLKRKHTGDKDDFYSFSIRDVKQKQMNPQSVDSCDLERIVSRLYYYSKANNRKDHQSDNDYLIETSESPREHFLKDPGSSSSLSSQIQSSLCDNKTTNLTVVTTMGEKDSTHVKPEEVDTNKGPRLRLIIKSTDNKTHDGSLVKEVSSIIEDPDKSEKQNKKKRKKPFKKFIMLDEREEWELLQRLDNSRTPLSPKALKRGLGLQIFDLDDTVTQHLKSNAELEPIATTASIDIKKQPKVETDIKETKLEAVNQEGDKKIEDNRVLEKLSHTPYENSFASRLYGIPRLATTLTSKETWSSPYHGRKLRPYIYRDYEMRPSKLKLLEEIVSHAHRNDNEWQPPPSSPIDFCNFQKTHLKQVNDLLQRCFWPGIDVTENLLFPDYSVVALYKRLVVGCAFMTPESYITYVAVASGWQKSGIGKFMLYHIIQNNSGKDITLHVSANNPAMASFKPEEFIVNFYDKYLPPGSFECKNAFFVRLRQ</sequence>
<evidence type="ECO:0000313" key="8">
    <source>
        <dbReference type="EMBL" id="CAG8530390.1"/>
    </source>
</evidence>
<comment type="caution">
    <text evidence="8">The sequence shown here is derived from an EMBL/GenBank/DDBJ whole genome shotgun (WGS) entry which is preliminary data.</text>
</comment>
<dbReference type="PROSITE" id="PS01359">
    <property type="entry name" value="ZF_PHD_1"/>
    <property type="match status" value="1"/>
</dbReference>
<dbReference type="InterPro" id="IPR001965">
    <property type="entry name" value="Znf_PHD"/>
</dbReference>
<protein>
    <submittedName>
        <fullName evidence="8">2835_t:CDS:1</fullName>
    </submittedName>
</protein>
<evidence type="ECO:0000259" key="6">
    <source>
        <dbReference type="PROSITE" id="PS50016"/>
    </source>
</evidence>
<dbReference type="PROSITE" id="PS51186">
    <property type="entry name" value="GNAT"/>
    <property type="match status" value="1"/>
</dbReference>
<keyword evidence="9" id="KW-1185">Reference proteome</keyword>
<dbReference type="Proteomes" id="UP000789831">
    <property type="component" value="Unassembled WGS sequence"/>
</dbReference>
<dbReference type="InterPro" id="IPR000182">
    <property type="entry name" value="GNAT_dom"/>
</dbReference>
<dbReference type="Gene3D" id="3.40.630.30">
    <property type="match status" value="1"/>
</dbReference>
<gene>
    <name evidence="8" type="ORF">AGERDE_LOCUS5682</name>
</gene>
<dbReference type="GO" id="GO:0008270">
    <property type="term" value="F:zinc ion binding"/>
    <property type="evidence" value="ECO:0007669"/>
    <property type="project" value="UniProtKB-KW"/>
</dbReference>
<dbReference type="InterPro" id="IPR019786">
    <property type="entry name" value="Zinc_finger_PHD-type_CS"/>
</dbReference>
<evidence type="ECO:0000256" key="1">
    <source>
        <dbReference type="ARBA" id="ARBA00022723"/>
    </source>
</evidence>
<dbReference type="SUPFAM" id="SSF55729">
    <property type="entry name" value="Acyl-CoA N-acyltransferases (Nat)"/>
    <property type="match status" value="1"/>
</dbReference>
<dbReference type="OrthoDB" id="4080456at2759"/>
<feature type="domain" description="N-acetyltransferase" evidence="7">
    <location>
        <begin position="525"/>
        <end position="659"/>
    </location>
</feature>
<reference evidence="8" key="1">
    <citation type="submission" date="2021-06" db="EMBL/GenBank/DDBJ databases">
        <authorList>
            <person name="Kallberg Y."/>
            <person name="Tangrot J."/>
            <person name="Rosling A."/>
        </authorList>
    </citation>
    <scope>NUCLEOTIDE SEQUENCE</scope>
    <source>
        <strain evidence="8">MT106</strain>
    </source>
</reference>
<keyword evidence="1" id="KW-0479">Metal-binding</keyword>
<keyword evidence="3" id="KW-0862">Zinc</keyword>
<evidence type="ECO:0000256" key="5">
    <source>
        <dbReference type="SAM" id="MobiDB-lite"/>
    </source>
</evidence>
<organism evidence="8 9">
    <name type="scientific">Ambispora gerdemannii</name>
    <dbReference type="NCBI Taxonomy" id="144530"/>
    <lineage>
        <taxon>Eukaryota</taxon>
        <taxon>Fungi</taxon>
        <taxon>Fungi incertae sedis</taxon>
        <taxon>Mucoromycota</taxon>
        <taxon>Glomeromycotina</taxon>
        <taxon>Glomeromycetes</taxon>
        <taxon>Archaeosporales</taxon>
        <taxon>Ambisporaceae</taxon>
        <taxon>Ambispora</taxon>
    </lineage>
</organism>
<dbReference type="SMART" id="SM00249">
    <property type="entry name" value="PHD"/>
    <property type="match status" value="1"/>
</dbReference>
<dbReference type="Gene3D" id="3.90.980.20">
    <property type="match status" value="2"/>
</dbReference>
<accession>A0A9N9AHF2</accession>
<dbReference type="InterPro" id="IPR011011">
    <property type="entry name" value="Znf_FYVE_PHD"/>
</dbReference>
<evidence type="ECO:0000256" key="2">
    <source>
        <dbReference type="ARBA" id="ARBA00022771"/>
    </source>
</evidence>
<dbReference type="GO" id="GO:0016747">
    <property type="term" value="F:acyltransferase activity, transferring groups other than amino-acyl groups"/>
    <property type="evidence" value="ECO:0007669"/>
    <property type="project" value="InterPro"/>
</dbReference>
<evidence type="ECO:0000256" key="3">
    <source>
        <dbReference type="ARBA" id="ARBA00022833"/>
    </source>
</evidence>
<dbReference type="SUPFAM" id="SSF57903">
    <property type="entry name" value="FYVE/PHD zinc finger"/>
    <property type="match status" value="1"/>
</dbReference>
<evidence type="ECO:0000256" key="4">
    <source>
        <dbReference type="PROSITE-ProRule" id="PRU00146"/>
    </source>
</evidence>
<name>A0A9N9AHF2_9GLOM</name>
<feature type="region of interest" description="Disordered" evidence="5">
    <location>
        <begin position="152"/>
        <end position="184"/>
    </location>
</feature>
<dbReference type="InterPro" id="IPR016181">
    <property type="entry name" value="Acyl_CoA_acyltransferase"/>
</dbReference>
<dbReference type="CDD" id="cd04301">
    <property type="entry name" value="NAT_SF"/>
    <property type="match status" value="1"/>
</dbReference>
<feature type="compositionally biased region" description="Basic and acidic residues" evidence="5">
    <location>
        <begin position="154"/>
        <end position="163"/>
    </location>
</feature>